<feature type="region of interest" description="Disordered" evidence="1">
    <location>
        <begin position="539"/>
        <end position="585"/>
    </location>
</feature>
<feature type="compositionally biased region" description="Acidic residues" evidence="1">
    <location>
        <begin position="573"/>
        <end position="585"/>
    </location>
</feature>
<feature type="compositionally biased region" description="Polar residues" evidence="1">
    <location>
        <begin position="539"/>
        <end position="571"/>
    </location>
</feature>
<dbReference type="PANTHER" id="PTHR38019">
    <property type="entry name" value="KDA ANTIGEN P200, PUTATIVE-RELATED"/>
    <property type="match status" value="1"/>
</dbReference>
<evidence type="ECO:0000313" key="3">
    <source>
        <dbReference type="Proteomes" id="UP001470230"/>
    </source>
</evidence>
<feature type="region of interest" description="Disordered" evidence="1">
    <location>
        <begin position="1"/>
        <end position="35"/>
    </location>
</feature>
<accession>A0ABR2IDE2</accession>
<dbReference type="PANTHER" id="PTHR38019:SF1">
    <property type="entry name" value="N-ACETYLTRANSFERASE DOMAIN-CONTAINING PROTEIN"/>
    <property type="match status" value="1"/>
</dbReference>
<sequence length="585" mass="69263">MTKILKQGLQTPDSNSKTDPSDITNESKHTQEEVSIENFNQTSKNVRMTERATIEAMRRLGYTDNDLSYRTIHEFKRPGCDDSVTKLLYNKYKDKRQKIINEITEMREKVLDEIEKNRVQKQKKLYDETGPLKDKHSKYLRQENSPLVRIEIASIKKEKQNLQNLRTQNERDLKKIVISQFREYFQHQQYANAVQKTIEKTEQISQLKSQIIQAARAKALQPQIESPKVNLQNNLKPKNTPRSPLEDVDRHIENVMKIRSEEAKKREEMRKKNEIHLKIAHEKSIEYQEKIREEKLKRINASEIRYQKWKDNQEQVNQQRIEKFKNRQQYELNVFQNGIKIEEEAKNKRLQKINDIDLRSQTQSELYKSSVKSRLDNVRTKINERSQKCQQELDKQRLKREEYRKKLDDRDLALEAKLKKQTLDTTLKYLSRKIDREEKIENAKRMTIRKAYMHETMNRKRSEDTRVASQLQIEKQRIMSQIASTDFNYRNRRDEILAEFKKMANPNDPSSKKKIAKILNISVDEIDDLISFAKSSLGNFSSPKSALQSSRCGSSIQPIRQRQSMNNSVGSNDLDDDDDDDNQNV</sequence>
<evidence type="ECO:0000256" key="1">
    <source>
        <dbReference type="SAM" id="MobiDB-lite"/>
    </source>
</evidence>
<protein>
    <submittedName>
        <fullName evidence="2">Uncharacterized protein</fullName>
    </submittedName>
</protein>
<gene>
    <name evidence="2" type="ORF">M9Y10_012794</name>
</gene>
<comment type="caution">
    <text evidence="2">The sequence shown here is derived from an EMBL/GenBank/DDBJ whole genome shotgun (WGS) entry which is preliminary data.</text>
</comment>
<dbReference type="Proteomes" id="UP001470230">
    <property type="component" value="Unassembled WGS sequence"/>
</dbReference>
<evidence type="ECO:0000313" key="2">
    <source>
        <dbReference type="EMBL" id="KAK8861099.1"/>
    </source>
</evidence>
<feature type="compositionally biased region" description="Polar residues" evidence="1">
    <location>
        <begin position="8"/>
        <end position="24"/>
    </location>
</feature>
<keyword evidence="3" id="KW-1185">Reference proteome</keyword>
<proteinExistence type="predicted"/>
<name>A0ABR2IDE2_9EUKA</name>
<reference evidence="2 3" key="1">
    <citation type="submission" date="2024-04" db="EMBL/GenBank/DDBJ databases">
        <title>Tritrichomonas musculus Genome.</title>
        <authorList>
            <person name="Alves-Ferreira E."/>
            <person name="Grigg M."/>
            <person name="Lorenzi H."/>
            <person name="Galac M."/>
        </authorList>
    </citation>
    <scope>NUCLEOTIDE SEQUENCE [LARGE SCALE GENOMIC DNA]</scope>
    <source>
        <strain evidence="2 3">EAF2021</strain>
    </source>
</reference>
<organism evidence="2 3">
    <name type="scientific">Tritrichomonas musculus</name>
    <dbReference type="NCBI Taxonomy" id="1915356"/>
    <lineage>
        <taxon>Eukaryota</taxon>
        <taxon>Metamonada</taxon>
        <taxon>Parabasalia</taxon>
        <taxon>Tritrichomonadida</taxon>
        <taxon>Tritrichomonadidae</taxon>
        <taxon>Tritrichomonas</taxon>
    </lineage>
</organism>
<dbReference type="EMBL" id="JAPFFF010000018">
    <property type="protein sequence ID" value="KAK8861099.1"/>
    <property type="molecule type" value="Genomic_DNA"/>
</dbReference>